<dbReference type="Proteomes" id="UP000283855">
    <property type="component" value="Unassembled WGS sequence"/>
</dbReference>
<dbReference type="AlphaFoldDB" id="A0A413T5A4"/>
<sequence length="152" mass="17723">MRRMLYLGLTEALKELKDDGGQPLIRHIDLWNEQVEFIEQEEPFDTPAVFIEFRPVQWRTLGGTTQQADVPFRLHVVTKWQGSARDGSVFQEESLERFDLLDKIDAHLFNFFLSVRNESVCMTRRTGSSTNHNHEELVEDISDFTCQATQTF</sequence>
<evidence type="ECO:0000313" key="1">
    <source>
        <dbReference type="EMBL" id="RHA78991.1"/>
    </source>
</evidence>
<name>A0A413T5A4_9BACT</name>
<dbReference type="RefSeq" id="WP_118399803.1">
    <property type="nucleotide sequence ID" value="NZ_CABJGD010000001.1"/>
</dbReference>
<proteinExistence type="predicted"/>
<protein>
    <submittedName>
        <fullName evidence="1">Uncharacterized protein</fullName>
    </submittedName>
</protein>
<evidence type="ECO:0000313" key="2">
    <source>
        <dbReference type="Proteomes" id="UP000283855"/>
    </source>
</evidence>
<reference evidence="1 2" key="1">
    <citation type="submission" date="2018-08" db="EMBL/GenBank/DDBJ databases">
        <title>A genome reference for cultivated species of the human gut microbiota.</title>
        <authorList>
            <person name="Zou Y."/>
            <person name="Xue W."/>
            <person name="Luo G."/>
        </authorList>
    </citation>
    <scope>NUCLEOTIDE SEQUENCE [LARGE SCALE GENOMIC DNA]</scope>
    <source>
        <strain evidence="1 2">AM42-38</strain>
    </source>
</reference>
<dbReference type="EMBL" id="QSFT01000001">
    <property type="protein sequence ID" value="RHA78991.1"/>
    <property type="molecule type" value="Genomic_DNA"/>
</dbReference>
<gene>
    <name evidence="1" type="ORF">DW921_00580</name>
</gene>
<accession>A0A413T5A4</accession>
<organism evidence="1 2">
    <name type="scientific">Phocaeicola coprophilus</name>
    <dbReference type="NCBI Taxonomy" id="387090"/>
    <lineage>
        <taxon>Bacteria</taxon>
        <taxon>Pseudomonadati</taxon>
        <taxon>Bacteroidota</taxon>
        <taxon>Bacteroidia</taxon>
        <taxon>Bacteroidales</taxon>
        <taxon>Bacteroidaceae</taxon>
        <taxon>Phocaeicola</taxon>
    </lineage>
</organism>
<comment type="caution">
    <text evidence="1">The sequence shown here is derived from an EMBL/GenBank/DDBJ whole genome shotgun (WGS) entry which is preliminary data.</text>
</comment>